<dbReference type="PANTHER" id="PTHR15036">
    <property type="entry name" value="PIKACHURIN-LIKE PROTEIN"/>
    <property type="match status" value="1"/>
</dbReference>
<dbReference type="Proteomes" id="UP000708208">
    <property type="component" value="Unassembled WGS sequence"/>
</dbReference>
<comment type="caution">
    <text evidence="3">The sequence shown here is derived from an EMBL/GenBank/DDBJ whole genome shotgun (WGS) entry which is preliminary data.</text>
</comment>
<dbReference type="PANTHER" id="PTHR15036:SF67">
    <property type="entry name" value="LAMININ SUBUNIT ALPHA-LIKE PROTEIN"/>
    <property type="match status" value="1"/>
</dbReference>
<dbReference type="InterPro" id="IPR001791">
    <property type="entry name" value="Laminin_G"/>
</dbReference>
<dbReference type="PROSITE" id="PS50025">
    <property type="entry name" value="LAM_G_DOMAIN"/>
    <property type="match status" value="3"/>
</dbReference>
<name>A0A8J2P412_9HEXA</name>
<evidence type="ECO:0000313" key="3">
    <source>
        <dbReference type="EMBL" id="CAG7731120.1"/>
    </source>
</evidence>
<organism evidence="3 4">
    <name type="scientific">Allacma fusca</name>
    <dbReference type="NCBI Taxonomy" id="39272"/>
    <lineage>
        <taxon>Eukaryota</taxon>
        <taxon>Metazoa</taxon>
        <taxon>Ecdysozoa</taxon>
        <taxon>Arthropoda</taxon>
        <taxon>Hexapoda</taxon>
        <taxon>Collembola</taxon>
        <taxon>Symphypleona</taxon>
        <taxon>Sminthuridae</taxon>
        <taxon>Allacma</taxon>
    </lineage>
</organism>
<feature type="non-terminal residue" evidence="3">
    <location>
        <position position="506"/>
    </location>
</feature>
<dbReference type="CDD" id="cd00110">
    <property type="entry name" value="LamG"/>
    <property type="match status" value="2"/>
</dbReference>
<keyword evidence="4" id="KW-1185">Reference proteome</keyword>
<evidence type="ECO:0000313" key="4">
    <source>
        <dbReference type="Proteomes" id="UP000708208"/>
    </source>
</evidence>
<evidence type="ECO:0000256" key="1">
    <source>
        <dbReference type="PROSITE-ProRule" id="PRU00122"/>
    </source>
</evidence>
<feature type="non-terminal residue" evidence="3">
    <location>
        <position position="1"/>
    </location>
</feature>
<feature type="domain" description="Laminin G" evidence="2">
    <location>
        <begin position="104"/>
        <end position="290"/>
    </location>
</feature>
<protein>
    <recommendedName>
        <fullName evidence="2">Laminin G domain-containing protein</fullName>
    </recommendedName>
</protein>
<feature type="disulfide bond" evidence="1">
    <location>
        <begin position="452"/>
        <end position="479"/>
    </location>
</feature>
<evidence type="ECO:0000259" key="2">
    <source>
        <dbReference type="PROSITE" id="PS50025"/>
    </source>
</evidence>
<reference evidence="3" key="1">
    <citation type="submission" date="2021-06" db="EMBL/GenBank/DDBJ databases">
        <authorList>
            <person name="Hodson N. C."/>
            <person name="Mongue J. A."/>
            <person name="Jaron S. K."/>
        </authorList>
    </citation>
    <scope>NUCLEOTIDE SEQUENCE</scope>
</reference>
<comment type="caution">
    <text evidence="1">Lacks conserved residue(s) required for the propagation of feature annotation.</text>
</comment>
<sequence>RVGSWVSLDVKRVEDLNTPSTALNYQNSDEESSLLTLAPDDLIHVGGMSKQVRQGLVTNGGLSGCLHNLMVNARDVGLWNFVGNEGCSPCVECLQDIAEIESTELDYYFDGRGYARVNRIEARAFNPKFFELNLEFRSFLGTALLFLTVNERVGQMISLELREGSLVMQVRHNWEDHGDWLKIESENVQYNTGEWIKLRAVWLFQKGVQTGQLTIGKNNFKQVKPSASELALEMYDASYQIGGLSPAFSAAKVQDIVTTIPFVGCMKNFLIDSATYDLLSGLHFGIEYGCEGKKTHTCSFEGDGFAEYASVSMGKDFVLGFSFKTLSPTGILALSTFATSSNDSPAEPYYAIYLENGRIRAQFGVAHGPSDFSSDETRYDDGKFHAFRLVKKNRRVIIYINDVEIGETRLPKKSPVVAAPSKRGLLIGGMSSEVRKQFSETPLKITRGFAGCIQNFYFGKKLLNFNNPISYENQNLGPCPLRFTLDSSAIPPQFLYPATVELPGIR</sequence>
<dbReference type="AlphaFoldDB" id="A0A8J2P412"/>
<dbReference type="InterPro" id="IPR050372">
    <property type="entry name" value="Neurexin-related_CASP"/>
</dbReference>
<feature type="domain" description="Laminin G" evidence="2">
    <location>
        <begin position="295"/>
        <end position="479"/>
    </location>
</feature>
<accession>A0A8J2P412</accession>
<feature type="domain" description="Laminin G" evidence="2">
    <location>
        <begin position="1"/>
        <end position="93"/>
    </location>
</feature>
<gene>
    <name evidence="3" type="ORF">AFUS01_LOCUS19727</name>
</gene>
<keyword evidence="1" id="KW-1015">Disulfide bond</keyword>
<proteinExistence type="predicted"/>
<dbReference type="SMART" id="SM00282">
    <property type="entry name" value="LamG"/>
    <property type="match status" value="2"/>
</dbReference>
<dbReference type="OrthoDB" id="8545473at2759"/>
<dbReference type="Pfam" id="PF02210">
    <property type="entry name" value="Laminin_G_2"/>
    <property type="match status" value="2"/>
</dbReference>
<dbReference type="EMBL" id="CAJVCH010206147">
    <property type="protein sequence ID" value="CAG7731120.1"/>
    <property type="molecule type" value="Genomic_DNA"/>
</dbReference>